<feature type="transmembrane region" description="Helical" evidence="7">
    <location>
        <begin position="89"/>
        <end position="110"/>
    </location>
</feature>
<dbReference type="PROSITE" id="PS50928">
    <property type="entry name" value="ABC_TM1"/>
    <property type="match status" value="1"/>
</dbReference>
<dbReference type="RefSeq" id="WP_209702101.1">
    <property type="nucleotide sequence ID" value="NZ_JAGGLM010000008.1"/>
</dbReference>
<evidence type="ECO:0000256" key="5">
    <source>
        <dbReference type="ARBA" id="ARBA00022989"/>
    </source>
</evidence>
<gene>
    <name evidence="9" type="ORF">J2Z42_001625</name>
</gene>
<evidence type="ECO:0000256" key="6">
    <source>
        <dbReference type="ARBA" id="ARBA00023136"/>
    </source>
</evidence>
<dbReference type="InterPro" id="IPR035906">
    <property type="entry name" value="MetI-like_sf"/>
</dbReference>
<keyword evidence="3" id="KW-1003">Cell membrane</keyword>
<comment type="caution">
    <text evidence="9">The sequence shown here is derived from an EMBL/GenBank/DDBJ whole genome shotgun (WGS) entry which is preliminary data.</text>
</comment>
<proteinExistence type="inferred from homology"/>
<keyword evidence="5 7" id="KW-1133">Transmembrane helix</keyword>
<keyword evidence="4 7" id="KW-0812">Transmembrane</keyword>
<feature type="transmembrane region" description="Helical" evidence="7">
    <location>
        <begin position="34"/>
        <end position="53"/>
    </location>
</feature>
<keyword evidence="6 7" id="KW-0472">Membrane</keyword>
<evidence type="ECO:0000256" key="1">
    <source>
        <dbReference type="ARBA" id="ARBA00004651"/>
    </source>
</evidence>
<dbReference type="Proteomes" id="UP001519307">
    <property type="component" value="Unassembled WGS sequence"/>
</dbReference>
<organism evidence="9 10">
    <name type="scientific">Clostridium algifaecis</name>
    <dbReference type="NCBI Taxonomy" id="1472040"/>
    <lineage>
        <taxon>Bacteria</taxon>
        <taxon>Bacillati</taxon>
        <taxon>Bacillota</taxon>
        <taxon>Clostridia</taxon>
        <taxon>Eubacteriales</taxon>
        <taxon>Clostridiaceae</taxon>
        <taxon>Clostridium</taxon>
    </lineage>
</organism>
<reference evidence="9 10" key="1">
    <citation type="submission" date="2021-03" db="EMBL/GenBank/DDBJ databases">
        <title>Genomic Encyclopedia of Type Strains, Phase IV (KMG-IV): sequencing the most valuable type-strain genomes for metagenomic binning, comparative biology and taxonomic classification.</title>
        <authorList>
            <person name="Goeker M."/>
        </authorList>
    </citation>
    <scope>NUCLEOTIDE SEQUENCE [LARGE SCALE GENOMIC DNA]</scope>
    <source>
        <strain evidence="9 10">DSM 28783</strain>
    </source>
</reference>
<dbReference type="InterPro" id="IPR000515">
    <property type="entry name" value="MetI-like"/>
</dbReference>
<evidence type="ECO:0000256" key="7">
    <source>
        <dbReference type="RuleBase" id="RU363032"/>
    </source>
</evidence>
<dbReference type="PANTHER" id="PTHR30151:SF16">
    <property type="entry name" value="ABC TRANSPORTER PERMEASE PROTEIN"/>
    <property type="match status" value="1"/>
</dbReference>
<evidence type="ECO:0000256" key="2">
    <source>
        <dbReference type="ARBA" id="ARBA00022448"/>
    </source>
</evidence>
<sequence length="272" mass="30162">MSELLNDSIKQVEESKNHVIFTRIKKIIFNLKQLLGIVIFLLIWEVVSRAGIIDSNFLPPFSVVIKTFFQMLISGELITNIVVSLKRSLAGFGLGLAIAIPLGLIIGSFRKIEFYIDPLLQLFRQTSTLALLPVFMLFFGIGEISKVAIVFWGVWSAILLNTINGVKGVEPILIKSAKSMGASQFTIFRKVILPSAFPSIITGIRLSATSAILVLIAAEMMGASSGLGYLLYDTQIKYQIPKMYAAIITMSLIGIIVNYIIVAFEKRITRWK</sequence>
<feature type="transmembrane region" description="Helical" evidence="7">
    <location>
        <begin position="122"/>
        <end position="141"/>
    </location>
</feature>
<evidence type="ECO:0000256" key="3">
    <source>
        <dbReference type="ARBA" id="ARBA00022475"/>
    </source>
</evidence>
<dbReference type="EMBL" id="JAGGLM010000008">
    <property type="protein sequence ID" value="MBP2032946.1"/>
    <property type="molecule type" value="Genomic_DNA"/>
</dbReference>
<feature type="transmembrane region" description="Helical" evidence="7">
    <location>
        <begin position="244"/>
        <end position="264"/>
    </location>
</feature>
<comment type="subcellular location">
    <subcellularLocation>
        <location evidence="1 7">Cell membrane</location>
        <topology evidence="1 7">Multi-pass membrane protein</topology>
    </subcellularLocation>
</comment>
<accession>A0ABS4KU95</accession>
<name>A0ABS4KU95_9CLOT</name>
<feature type="domain" description="ABC transmembrane type-1" evidence="8">
    <location>
        <begin position="81"/>
        <end position="261"/>
    </location>
</feature>
<dbReference type="Gene3D" id="1.10.3720.10">
    <property type="entry name" value="MetI-like"/>
    <property type="match status" value="1"/>
</dbReference>
<keyword evidence="10" id="KW-1185">Reference proteome</keyword>
<dbReference type="Pfam" id="PF00528">
    <property type="entry name" value="BPD_transp_1"/>
    <property type="match status" value="1"/>
</dbReference>
<dbReference type="PANTHER" id="PTHR30151">
    <property type="entry name" value="ALKANE SULFONATE ABC TRANSPORTER-RELATED, MEMBRANE SUBUNIT"/>
    <property type="match status" value="1"/>
</dbReference>
<evidence type="ECO:0000313" key="9">
    <source>
        <dbReference type="EMBL" id="MBP2032946.1"/>
    </source>
</evidence>
<evidence type="ECO:0000259" key="8">
    <source>
        <dbReference type="PROSITE" id="PS50928"/>
    </source>
</evidence>
<keyword evidence="2 7" id="KW-0813">Transport</keyword>
<comment type="similarity">
    <text evidence="7">Belongs to the binding-protein-dependent transport system permease family.</text>
</comment>
<evidence type="ECO:0000256" key="4">
    <source>
        <dbReference type="ARBA" id="ARBA00022692"/>
    </source>
</evidence>
<protein>
    <submittedName>
        <fullName evidence="9">NitT/TauT family transport system permease protein</fullName>
    </submittedName>
</protein>
<dbReference type="CDD" id="cd06261">
    <property type="entry name" value="TM_PBP2"/>
    <property type="match status" value="1"/>
</dbReference>
<feature type="transmembrane region" description="Helical" evidence="7">
    <location>
        <begin position="212"/>
        <end position="232"/>
    </location>
</feature>
<evidence type="ECO:0000313" key="10">
    <source>
        <dbReference type="Proteomes" id="UP001519307"/>
    </source>
</evidence>
<dbReference type="SUPFAM" id="SSF161098">
    <property type="entry name" value="MetI-like"/>
    <property type="match status" value="1"/>
</dbReference>